<organism evidence="2 3">
    <name type="scientific">Aulographum hederae CBS 113979</name>
    <dbReference type="NCBI Taxonomy" id="1176131"/>
    <lineage>
        <taxon>Eukaryota</taxon>
        <taxon>Fungi</taxon>
        <taxon>Dikarya</taxon>
        <taxon>Ascomycota</taxon>
        <taxon>Pezizomycotina</taxon>
        <taxon>Dothideomycetes</taxon>
        <taxon>Pleosporomycetidae</taxon>
        <taxon>Aulographales</taxon>
        <taxon>Aulographaceae</taxon>
    </lineage>
</organism>
<feature type="region of interest" description="Disordered" evidence="1">
    <location>
        <begin position="142"/>
        <end position="215"/>
    </location>
</feature>
<dbReference type="EMBL" id="ML977148">
    <property type="protein sequence ID" value="KAF1988523.1"/>
    <property type="molecule type" value="Genomic_DNA"/>
</dbReference>
<accession>A0A6G1H5M0</accession>
<sequence>MMGAGRELLIRVLGSESCEEAERGSNCFHFPHHLLCLCASVPLLCASAENPLSLSRPGLSCPPSVAPAGICPRDLTIPSHLSPKNAECLHRNTPFRCDLRHALCAHLILVTYYLAPSSSLIFEVLFGHLSLFPEARRHWHTPPAPRPSLSATPPILTTPHHHTSSPPNPLARSPRPTPTHPAALLLEEWDHERSQQKYPPRSLHESPPTRPFWPS</sequence>
<protein>
    <submittedName>
        <fullName evidence="2">Uncharacterized protein</fullName>
    </submittedName>
</protein>
<dbReference type="AlphaFoldDB" id="A0A6G1H5M0"/>
<dbReference type="Proteomes" id="UP000800041">
    <property type="component" value="Unassembled WGS sequence"/>
</dbReference>
<reference evidence="2" key="1">
    <citation type="journal article" date="2020" name="Stud. Mycol.">
        <title>101 Dothideomycetes genomes: a test case for predicting lifestyles and emergence of pathogens.</title>
        <authorList>
            <person name="Haridas S."/>
            <person name="Albert R."/>
            <person name="Binder M."/>
            <person name="Bloem J."/>
            <person name="Labutti K."/>
            <person name="Salamov A."/>
            <person name="Andreopoulos B."/>
            <person name="Baker S."/>
            <person name="Barry K."/>
            <person name="Bills G."/>
            <person name="Bluhm B."/>
            <person name="Cannon C."/>
            <person name="Castanera R."/>
            <person name="Culley D."/>
            <person name="Daum C."/>
            <person name="Ezra D."/>
            <person name="Gonzalez J."/>
            <person name="Henrissat B."/>
            <person name="Kuo A."/>
            <person name="Liang C."/>
            <person name="Lipzen A."/>
            <person name="Lutzoni F."/>
            <person name="Magnuson J."/>
            <person name="Mondo S."/>
            <person name="Nolan M."/>
            <person name="Ohm R."/>
            <person name="Pangilinan J."/>
            <person name="Park H.-J."/>
            <person name="Ramirez L."/>
            <person name="Alfaro M."/>
            <person name="Sun H."/>
            <person name="Tritt A."/>
            <person name="Yoshinaga Y."/>
            <person name="Zwiers L.-H."/>
            <person name="Turgeon B."/>
            <person name="Goodwin S."/>
            <person name="Spatafora J."/>
            <person name="Crous P."/>
            <person name="Grigoriev I."/>
        </authorList>
    </citation>
    <scope>NUCLEOTIDE SEQUENCE</scope>
    <source>
        <strain evidence="2">CBS 113979</strain>
    </source>
</reference>
<evidence type="ECO:0000313" key="3">
    <source>
        <dbReference type="Proteomes" id="UP000800041"/>
    </source>
</evidence>
<name>A0A6G1H5M0_9PEZI</name>
<evidence type="ECO:0000313" key="2">
    <source>
        <dbReference type="EMBL" id="KAF1988523.1"/>
    </source>
</evidence>
<keyword evidence="3" id="KW-1185">Reference proteome</keyword>
<gene>
    <name evidence="2" type="ORF">K402DRAFT_25537</name>
</gene>
<proteinExistence type="predicted"/>
<evidence type="ECO:0000256" key="1">
    <source>
        <dbReference type="SAM" id="MobiDB-lite"/>
    </source>
</evidence>